<name>A0A4Y2BUU0_ARAVE</name>
<evidence type="ECO:0000256" key="1">
    <source>
        <dbReference type="SAM" id="MobiDB-lite"/>
    </source>
</evidence>
<accession>A0A4Y2BUU0</accession>
<comment type="caution">
    <text evidence="2">The sequence shown here is derived from an EMBL/GenBank/DDBJ whole genome shotgun (WGS) entry which is preliminary data.</text>
</comment>
<sequence>MWKCEERISAEMPSSLSDQGSQLRGQSRKPLSVTSKSKVDLINHSILPIVQQWPNGIRYAMAPKLESEKEGGCVFITSIIQKLVDRCGP</sequence>
<dbReference type="AlphaFoldDB" id="A0A4Y2BUU0"/>
<feature type="region of interest" description="Disordered" evidence="1">
    <location>
        <begin position="1"/>
        <end position="34"/>
    </location>
</feature>
<protein>
    <submittedName>
        <fullName evidence="2">Uncharacterized protein</fullName>
    </submittedName>
</protein>
<gene>
    <name evidence="2" type="ORF">AVEN_54114_1</name>
</gene>
<keyword evidence="3" id="KW-1185">Reference proteome</keyword>
<organism evidence="2 3">
    <name type="scientific">Araneus ventricosus</name>
    <name type="common">Orbweaver spider</name>
    <name type="synonym">Epeira ventricosa</name>
    <dbReference type="NCBI Taxonomy" id="182803"/>
    <lineage>
        <taxon>Eukaryota</taxon>
        <taxon>Metazoa</taxon>
        <taxon>Ecdysozoa</taxon>
        <taxon>Arthropoda</taxon>
        <taxon>Chelicerata</taxon>
        <taxon>Arachnida</taxon>
        <taxon>Araneae</taxon>
        <taxon>Araneomorphae</taxon>
        <taxon>Entelegynae</taxon>
        <taxon>Araneoidea</taxon>
        <taxon>Araneidae</taxon>
        <taxon>Araneus</taxon>
    </lineage>
</organism>
<dbReference type="Proteomes" id="UP000499080">
    <property type="component" value="Unassembled WGS sequence"/>
</dbReference>
<reference evidence="2 3" key="1">
    <citation type="journal article" date="2019" name="Sci. Rep.">
        <title>Orb-weaving spider Araneus ventricosus genome elucidates the spidroin gene catalogue.</title>
        <authorList>
            <person name="Kono N."/>
            <person name="Nakamura H."/>
            <person name="Ohtoshi R."/>
            <person name="Moran D.A.P."/>
            <person name="Shinohara A."/>
            <person name="Yoshida Y."/>
            <person name="Fujiwara M."/>
            <person name="Mori M."/>
            <person name="Tomita M."/>
            <person name="Arakawa K."/>
        </authorList>
    </citation>
    <scope>NUCLEOTIDE SEQUENCE [LARGE SCALE GENOMIC DNA]</scope>
</reference>
<evidence type="ECO:0000313" key="3">
    <source>
        <dbReference type="Proteomes" id="UP000499080"/>
    </source>
</evidence>
<feature type="compositionally biased region" description="Polar residues" evidence="1">
    <location>
        <begin position="12"/>
        <end position="25"/>
    </location>
</feature>
<proteinExistence type="predicted"/>
<evidence type="ECO:0000313" key="2">
    <source>
        <dbReference type="EMBL" id="GBL95509.1"/>
    </source>
</evidence>
<dbReference type="EMBL" id="BGPR01000112">
    <property type="protein sequence ID" value="GBL95509.1"/>
    <property type="molecule type" value="Genomic_DNA"/>
</dbReference>